<evidence type="ECO:0000313" key="1">
    <source>
        <dbReference type="EMBL" id="KIO31683.1"/>
    </source>
</evidence>
<keyword evidence="2" id="KW-1185">Reference proteome</keyword>
<evidence type="ECO:0000313" key="2">
    <source>
        <dbReference type="Proteomes" id="UP000054248"/>
    </source>
</evidence>
<proteinExistence type="predicted"/>
<reference evidence="1 2" key="1">
    <citation type="submission" date="2014-04" db="EMBL/GenBank/DDBJ databases">
        <authorList>
            <consortium name="DOE Joint Genome Institute"/>
            <person name="Kuo A."/>
            <person name="Girlanda M."/>
            <person name="Perotto S."/>
            <person name="Kohler A."/>
            <person name="Nagy L.G."/>
            <person name="Floudas D."/>
            <person name="Copeland A."/>
            <person name="Barry K.W."/>
            <person name="Cichocki N."/>
            <person name="Veneault-Fourrey C."/>
            <person name="LaButti K."/>
            <person name="Lindquist E.A."/>
            <person name="Lipzen A."/>
            <person name="Lundell T."/>
            <person name="Morin E."/>
            <person name="Murat C."/>
            <person name="Sun H."/>
            <person name="Tunlid A."/>
            <person name="Henrissat B."/>
            <person name="Grigoriev I.V."/>
            <person name="Hibbett D.S."/>
            <person name="Martin F."/>
            <person name="Nordberg H.P."/>
            <person name="Cantor M.N."/>
            <person name="Hua S.X."/>
        </authorList>
    </citation>
    <scope>NUCLEOTIDE SEQUENCE [LARGE SCALE GENOMIC DNA]</scope>
    <source>
        <strain evidence="1 2">MUT 4182</strain>
    </source>
</reference>
<gene>
    <name evidence="1" type="ORF">M407DRAFT_241749</name>
</gene>
<accession>A0A0C3LCP0</accession>
<dbReference type="EMBL" id="KN822961">
    <property type="protein sequence ID" value="KIO31683.1"/>
    <property type="molecule type" value="Genomic_DNA"/>
</dbReference>
<dbReference type="AlphaFoldDB" id="A0A0C3LCP0"/>
<protein>
    <submittedName>
        <fullName evidence="1">Uncharacterized protein</fullName>
    </submittedName>
</protein>
<organism evidence="1 2">
    <name type="scientific">Tulasnella calospora MUT 4182</name>
    <dbReference type="NCBI Taxonomy" id="1051891"/>
    <lineage>
        <taxon>Eukaryota</taxon>
        <taxon>Fungi</taxon>
        <taxon>Dikarya</taxon>
        <taxon>Basidiomycota</taxon>
        <taxon>Agaricomycotina</taxon>
        <taxon>Agaricomycetes</taxon>
        <taxon>Cantharellales</taxon>
        <taxon>Tulasnellaceae</taxon>
        <taxon>Tulasnella</taxon>
    </lineage>
</organism>
<name>A0A0C3LCP0_9AGAM</name>
<sequence length="63" mass="6896">MLDPGLPYRSLQAFVQARSDGHRMKATSPITGIFTLNDSSDDEGHRKNVLSEVMAYLEGGNAE</sequence>
<reference evidence="2" key="2">
    <citation type="submission" date="2015-01" db="EMBL/GenBank/DDBJ databases">
        <title>Evolutionary Origins and Diversification of the Mycorrhizal Mutualists.</title>
        <authorList>
            <consortium name="DOE Joint Genome Institute"/>
            <consortium name="Mycorrhizal Genomics Consortium"/>
            <person name="Kohler A."/>
            <person name="Kuo A."/>
            <person name="Nagy L.G."/>
            <person name="Floudas D."/>
            <person name="Copeland A."/>
            <person name="Barry K.W."/>
            <person name="Cichocki N."/>
            <person name="Veneault-Fourrey C."/>
            <person name="LaButti K."/>
            <person name="Lindquist E.A."/>
            <person name="Lipzen A."/>
            <person name="Lundell T."/>
            <person name="Morin E."/>
            <person name="Murat C."/>
            <person name="Riley R."/>
            <person name="Ohm R."/>
            <person name="Sun H."/>
            <person name="Tunlid A."/>
            <person name="Henrissat B."/>
            <person name="Grigoriev I.V."/>
            <person name="Hibbett D.S."/>
            <person name="Martin F."/>
        </authorList>
    </citation>
    <scope>NUCLEOTIDE SEQUENCE [LARGE SCALE GENOMIC DNA]</scope>
    <source>
        <strain evidence="2">MUT 4182</strain>
    </source>
</reference>
<dbReference type="HOGENOM" id="CLU_2887483_0_0_1"/>
<dbReference type="Proteomes" id="UP000054248">
    <property type="component" value="Unassembled WGS sequence"/>
</dbReference>